<dbReference type="AlphaFoldDB" id="A0A821Y2L2"/>
<evidence type="ECO:0000313" key="2">
    <source>
        <dbReference type="EMBL" id="CAF4632297.1"/>
    </source>
</evidence>
<dbReference type="Proteomes" id="UP000663851">
    <property type="component" value="Unassembled WGS sequence"/>
</dbReference>
<organism evidence="3 4">
    <name type="scientific">Rotaria socialis</name>
    <dbReference type="NCBI Taxonomy" id="392032"/>
    <lineage>
        <taxon>Eukaryota</taxon>
        <taxon>Metazoa</taxon>
        <taxon>Spiralia</taxon>
        <taxon>Gnathifera</taxon>
        <taxon>Rotifera</taxon>
        <taxon>Eurotatoria</taxon>
        <taxon>Bdelloidea</taxon>
        <taxon>Philodinida</taxon>
        <taxon>Philodinidae</taxon>
        <taxon>Rotaria</taxon>
    </lineage>
</organism>
<reference evidence="3" key="1">
    <citation type="submission" date="2021-02" db="EMBL/GenBank/DDBJ databases">
        <authorList>
            <person name="Nowell W R."/>
        </authorList>
    </citation>
    <scope>NUCLEOTIDE SEQUENCE</scope>
</reference>
<keyword evidence="1" id="KW-0677">Repeat</keyword>
<sequence length="61" mass="6611">IYISESSNNRITKWSRSNSTAGTLVAGGNGAGNTADKLANPWGIYVTNQSIYIADRDNHRI</sequence>
<dbReference type="EMBL" id="CAJOBO010018691">
    <property type="protein sequence ID" value="CAF4632297.1"/>
    <property type="molecule type" value="Genomic_DNA"/>
</dbReference>
<dbReference type="Proteomes" id="UP000663873">
    <property type="component" value="Unassembled WGS sequence"/>
</dbReference>
<proteinExistence type="predicted"/>
<evidence type="ECO:0000313" key="4">
    <source>
        <dbReference type="Proteomes" id="UP000663873"/>
    </source>
</evidence>
<feature type="non-terminal residue" evidence="3">
    <location>
        <position position="61"/>
    </location>
</feature>
<name>A0A821Y2L2_9BILA</name>
<dbReference type="SUPFAM" id="SSF63825">
    <property type="entry name" value="YWTD domain"/>
    <property type="match status" value="1"/>
</dbReference>
<comment type="caution">
    <text evidence="3">The sequence shown here is derived from an EMBL/GenBank/DDBJ whole genome shotgun (WGS) entry which is preliminary data.</text>
</comment>
<evidence type="ECO:0000256" key="1">
    <source>
        <dbReference type="ARBA" id="ARBA00022737"/>
    </source>
</evidence>
<protein>
    <submittedName>
        <fullName evidence="3">Uncharacterized protein</fullName>
    </submittedName>
</protein>
<dbReference type="InterPro" id="IPR011042">
    <property type="entry name" value="6-blade_b-propeller_TolB-like"/>
</dbReference>
<keyword evidence="4" id="KW-1185">Reference proteome</keyword>
<dbReference type="Gene3D" id="2.120.10.30">
    <property type="entry name" value="TolB, C-terminal domain"/>
    <property type="match status" value="1"/>
</dbReference>
<accession>A0A821Y2L2</accession>
<dbReference type="Pfam" id="PF01436">
    <property type="entry name" value="NHL"/>
    <property type="match status" value="1"/>
</dbReference>
<dbReference type="EMBL" id="CAJOBP010093814">
    <property type="protein sequence ID" value="CAF4955821.1"/>
    <property type="molecule type" value="Genomic_DNA"/>
</dbReference>
<feature type="non-terminal residue" evidence="3">
    <location>
        <position position="1"/>
    </location>
</feature>
<evidence type="ECO:0000313" key="3">
    <source>
        <dbReference type="EMBL" id="CAF4955821.1"/>
    </source>
</evidence>
<gene>
    <name evidence="2" type="ORF">HFQ381_LOCUS34722</name>
    <name evidence="3" type="ORF">UJA718_LOCUS47981</name>
</gene>
<dbReference type="InterPro" id="IPR001258">
    <property type="entry name" value="NHL_repeat"/>
</dbReference>